<sequence length="957" mass="108442">MQGLPSQNHPAAASDLRSPARDPRIRNRATSAHAVDQIADAGRASLSENRESLRKGNETPSTTTPQSPHSRLDNPLPVLSDQPEADLLNLFSRHIHDSQSVDFFGRKLAFARNERNAARLEYEKVKKTRDRFPVVVDQARERLSKTEIVCNTIKQDEANARAAEEYSGRKWIKVLLQTVKDMVEERDVLVKEKDAQYKLLAEQMSTLQQELQNVVSQQAKAAAQPPPVSHETKIRLEKLEEFRAQQESENKTFNSIYDDFHGLKREVNELSSDIPKANESSKQYLEELRSEQRANSKAAIDELKSVLETLQRRVETLEQKLPPIEAHLVEVQNLRATKKEFEEQVQEIKEASKTSQQVVDDIERFRKTMHVKVENMHDELRDNISTIKRDLDALGSQISGQGETYSKLTVHVVELEDLAATERRGIEGLQTEVETLKRADQDQAEKVAALDTSMEEFAETIKSLETQLTHFKGIPQSNGVEEELASLRSQFAEHIMERKRVEDKLGEELNSLQQQANDAGTRQSANNMEMGKDLQALRSQITDLANKTTTWEEMLNKEVKSLTAKFADQAAVQADDIKKLESEFTNYTEIWKRSETERDSALVGAVDKLRLEQAGLKTALAQRPAQGLSHDERQQVQYAASLTSTVRELGAQVTSLQKDLEKQTHLSVNLNQRFNNLTTDELARRMTGVVGKALPKYEKQVQKLDGLVQKLEGEVHGLCQKVDARDKWDGTTSELEKRYQELKEWVDGIAAKFQSSHDTLATKIQSSHDMLATKFQSSYDTLAKNFEDGRDEIKSQMKELQASQRELETTVRQNETCQSTYRESTAKNLKAFETRLEGVDSRVEKITPQEVFPKSDHKRQLGVSPLPRLNGGNGSGPRRMTVDDSDDDEEDDVDAADILARFTKLPPQQPKIPLSRHSSRKSTHSRGSSKRKRSRSQEETTEAEYSVKGRASKQAHH</sequence>
<accession>A0A0D2FJ20</accession>
<dbReference type="Proteomes" id="UP000054266">
    <property type="component" value="Unassembled WGS sequence"/>
</dbReference>
<dbReference type="HOGENOM" id="CLU_318061_0_0_1"/>
<feature type="region of interest" description="Disordered" evidence="2">
    <location>
        <begin position="847"/>
        <end position="957"/>
    </location>
</feature>
<dbReference type="EMBL" id="KN846958">
    <property type="protein sequence ID" value="KIW68023.1"/>
    <property type="molecule type" value="Genomic_DNA"/>
</dbReference>
<feature type="compositionally biased region" description="Basic and acidic residues" evidence="2">
    <location>
        <begin position="48"/>
        <end position="57"/>
    </location>
</feature>
<reference evidence="3 4" key="1">
    <citation type="submission" date="2015-01" db="EMBL/GenBank/DDBJ databases">
        <title>The Genome Sequence of Capronia semiimmersa CBS27337.</title>
        <authorList>
            <consortium name="The Broad Institute Genomics Platform"/>
            <person name="Cuomo C."/>
            <person name="de Hoog S."/>
            <person name="Gorbushina A."/>
            <person name="Stielow B."/>
            <person name="Teixiera M."/>
            <person name="Abouelleil A."/>
            <person name="Chapman S.B."/>
            <person name="Priest M."/>
            <person name="Young S.K."/>
            <person name="Wortman J."/>
            <person name="Nusbaum C."/>
            <person name="Birren B."/>
        </authorList>
    </citation>
    <scope>NUCLEOTIDE SEQUENCE [LARGE SCALE GENOMIC DNA]</scope>
    <source>
        <strain evidence="3 4">CBS 27337</strain>
    </source>
</reference>
<evidence type="ECO:0000256" key="2">
    <source>
        <dbReference type="SAM" id="MobiDB-lite"/>
    </source>
</evidence>
<evidence type="ECO:0000313" key="3">
    <source>
        <dbReference type="EMBL" id="KIW68023.1"/>
    </source>
</evidence>
<feature type="coiled-coil region" evidence="1">
    <location>
        <begin position="447"/>
        <end position="504"/>
    </location>
</feature>
<feature type="compositionally biased region" description="Basic residues" evidence="2">
    <location>
        <begin position="917"/>
        <end position="934"/>
    </location>
</feature>
<feature type="region of interest" description="Disordered" evidence="2">
    <location>
        <begin position="1"/>
        <end position="79"/>
    </location>
</feature>
<dbReference type="AlphaFoldDB" id="A0A0D2FJ20"/>
<dbReference type="STRING" id="5601.A0A0D2FJ20"/>
<feature type="compositionally biased region" description="Low complexity" evidence="2">
    <location>
        <begin position="59"/>
        <end position="69"/>
    </location>
</feature>
<feature type="coiled-coil region" evidence="1">
    <location>
        <begin position="783"/>
        <end position="813"/>
    </location>
</feature>
<organism evidence="3 4">
    <name type="scientific">Phialophora macrospora</name>
    <dbReference type="NCBI Taxonomy" id="1851006"/>
    <lineage>
        <taxon>Eukaryota</taxon>
        <taxon>Fungi</taxon>
        <taxon>Dikarya</taxon>
        <taxon>Ascomycota</taxon>
        <taxon>Pezizomycotina</taxon>
        <taxon>Eurotiomycetes</taxon>
        <taxon>Chaetothyriomycetidae</taxon>
        <taxon>Chaetothyriales</taxon>
        <taxon>Herpotrichiellaceae</taxon>
        <taxon>Phialophora</taxon>
    </lineage>
</organism>
<feature type="compositionally biased region" description="Acidic residues" evidence="2">
    <location>
        <begin position="883"/>
        <end position="895"/>
    </location>
</feature>
<dbReference type="Gene3D" id="1.10.287.1490">
    <property type="match status" value="1"/>
</dbReference>
<feature type="coiled-coil region" evidence="1">
    <location>
        <begin position="293"/>
        <end position="397"/>
    </location>
</feature>
<keyword evidence="4" id="KW-1185">Reference proteome</keyword>
<feature type="coiled-coil region" evidence="1">
    <location>
        <begin position="190"/>
        <end position="217"/>
    </location>
</feature>
<gene>
    <name evidence="3" type="ORF">PV04_03998</name>
</gene>
<name>A0A0D2FJ20_9EURO</name>
<feature type="compositionally biased region" description="Basic and acidic residues" evidence="2">
    <location>
        <begin position="847"/>
        <end position="859"/>
    </location>
</feature>
<proteinExistence type="predicted"/>
<keyword evidence="1" id="KW-0175">Coiled coil</keyword>
<evidence type="ECO:0000313" key="4">
    <source>
        <dbReference type="Proteomes" id="UP000054266"/>
    </source>
</evidence>
<evidence type="ECO:0000256" key="1">
    <source>
        <dbReference type="SAM" id="Coils"/>
    </source>
</evidence>
<protein>
    <submittedName>
        <fullName evidence="3">Uncharacterized protein</fullName>
    </submittedName>
</protein>
<dbReference type="PANTHER" id="PTHR18937">
    <property type="entry name" value="STRUCTURAL MAINTENANCE OF CHROMOSOMES SMC FAMILY MEMBER"/>
    <property type="match status" value="1"/>
</dbReference>